<dbReference type="PANTHER" id="PTHR46093">
    <property type="entry name" value="ACYL-COA-BINDING DOMAIN-CONTAINING PROTEIN 5"/>
    <property type="match status" value="1"/>
</dbReference>
<accession>A0A7S3C8Y4</accession>
<dbReference type="Pfam" id="PF24681">
    <property type="entry name" value="Kelch_KLHDC2_KLHL20_DRC7"/>
    <property type="match status" value="2"/>
</dbReference>
<evidence type="ECO:0000256" key="2">
    <source>
        <dbReference type="ARBA" id="ARBA00022737"/>
    </source>
</evidence>
<dbReference type="SUPFAM" id="SSF117281">
    <property type="entry name" value="Kelch motif"/>
    <property type="match status" value="1"/>
</dbReference>
<proteinExistence type="predicted"/>
<dbReference type="InterPro" id="IPR011043">
    <property type="entry name" value="Gal_Oxase/kelch_b-propeller"/>
</dbReference>
<organism evidence="4">
    <name type="scientific">Chloropicon roscoffensis</name>
    <dbReference type="NCBI Taxonomy" id="1461544"/>
    <lineage>
        <taxon>Eukaryota</taxon>
        <taxon>Viridiplantae</taxon>
        <taxon>Chlorophyta</taxon>
        <taxon>Chloropicophyceae</taxon>
        <taxon>Chloropicales</taxon>
        <taxon>Chloropicaceae</taxon>
        <taxon>Chloropicon</taxon>
    </lineage>
</organism>
<dbReference type="SUPFAM" id="SSF50965">
    <property type="entry name" value="Galactose oxidase, central domain"/>
    <property type="match status" value="1"/>
</dbReference>
<evidence type="ECO:0008006" key="5">
    <source>
        <dbReference type="Google" id="ProtNLM"/>
    </source>
</evidence>
<protein>
    <recommendedName>
        <fullName evidence="5">Galactose oxidase</fullName>
    </recommendedName>
</protein>
<feature type="compositionally biased region" description="Low complexity" evidence="3">
    <location>
        <begin position="219"/>
        <end position="232"/>
    </location>
</feature>
<dbReference type="EMBL" id="HBHZ01002279">
    <property type="protein sequence ID" value="CAE0188696.1"/>
    <property type="molecule type" value="Transcribed_RNA"/>
</dbReference>
<keyword evidence="1" id="KW-0880">Kelch repeat</keyword>
<dbReference type="Gene3D" id="2.120.10.80">
    <property type="entry name" value="Kelch-type beta propeller"/>
    <property type="match status" value="2"/>
</dbReference>
<evidence type="ECO:0000256" key="1">
    <source>
        <dbReference type="ARBA" id="ARBA00022441"/>
    </source>
</evidence>
<keyword evidence="2" id="KW-0677">Repeat</keyword>
<evidence type="ECO:0000313" key="4">
    <source>
        <dbReference type="EMBL" id="CAE0188696.1"/>
    </source>
</evidence>
<feature type="region of interest" description="Disordered" evidence="3">
    <location>
        <begin position="211"/>
        <end position="250"/>
    </location>
</feature>
<sequence>MRWRRYQCTYGEPPPSARCGHCVAKVNSSVWDGTLVVFHGGTNDRQFLSDLVVLHYESGLWTRPETTGGPTPRAFHCCTVIGTSVYYFGGRTGARMHSEIWKLDTNLWEWQLLRTQGASPDAREKADCIALDESRILVCGGYDGLRWLNDVFVVDVVACACTPVRVGGPFPPPRAGHKLAMLHQGVLMFGGETTNTQYLGDLWALKGLFREGKPQGETPSSQQHQQQQDPSPRWVKMQLAGPSPSGRSGHGFVNAGARMVVYGGRGDEGWLNRKAVYHKDVAVIDRESVRWVRSRGEGEEPSERAFHSLTMVAKGTLLLFGGYNGKSTYGDLWYLDTDAGEDVAPANEDARDAAPSAATSVQNLTSAITSKIFARQSPRPAQAQATGSADWMQMSSSSEQESMLGCLRQRMGLPRRPSDTGPPSRGGSVKDSQVMILKVAAKLDPVEGPRDLSREAALARARSYFATVDPANLTAEDVQALLYDYKRVLPKLLERARREGRDLSAISRWNHVDYSDLRVAEVHELCMTYRDVVGVM</sequence>
<name>A0A7S3C8Y4_9CHLO</name>
<dbReference type="PANTHER" id="PTHR46093:SF13">
    <property type="entry name" value="RAB9 EFFECTOR PROTEIN WITH KELCH MOTIFS"/>
    <property type="match status" value="1"/>
</dbReference>
<dbReference type="InterPro" id="IPR015915">
    <property type="entry name" value="Kelch-typ_b-propeller"/>
</dbReference>
<dbReference type="AlphaFoldDB" id="A0A7S3C8Y4"/>
<reference evidence="4" key="1">
    <citation type="submission" date="2021-01" db="EMBL/GenBank/DDBJ databases">
        <authorList>
            <person name="Corre E."/>
            <person name="Pelletier E."/>
            <person name="Niang G."/>
            <person name="Scheremetjew M."/>
            <person name="Finn R."/>
            <person name="Kale V."/>
            <person name="Holt S."/>
            <person name="Cochrane G."/>
            <person name="Meng A."/>
            <person name="Brown T."/>
            <person name="Cohen L."/>
        </authorList>
    </citation>
    <scope>NUCLEOTIDE SEQUENCE</scope>
    <source>
        <strain evidence="4">RCC1871</strain>
    </source>
</reference>
<evidence type="ECO:0000256" key="3">
    <source>
        <dbReference type="SAM" id="MobiDB-lite"/>
    </source>
</evidence>
<gene>
    <name evidence="4" type="ORF">CROS1456_LOCUS1765</name>
</gene>